<feature type="transmembrane region" description="Helical" evidence="1">
    <location>
        <begin position="37"/>
        <end position="57"/>
    </location>
</feature>
<evidence type="ECO:0000256" key="1">
    <source>
        <dbReference type="SAM" id="Phobius"/>
    </source>
</evidence>
<protein>
    <submittedName>
        <fullName evidence="2">Uncharacterized protein</fullName>
    </submittedName>
</protein>
<accession>A0ABT7ZVU9</accession>
<dbReference type="EMBL" id="JASDDK010000003">
    <property type="protein sequence ID" value="MDN3493145.1"/>
    <property type="molecule type" value="Genomic_DNA"/>
</dbReference>
<feature type="transmembrane region" description="Helical" evidence="1">
    <location>
        <begin position="12"/>
        <end position="31"/>
    </location>
</feature>
<keyword evidence="1" id="KW-0472">Membrane</keyword>
<keyword evidence="1" id="KW-0812">Transmembrane</keyword>
<dbReference type="RefSeq" id="WP_290206797.1">
    <property type="nucleotide sequence ID" value="NZ_JASDDK010000003.1"/>
</dbReference>
<evidence type="ECO:0000313" key="3">
    <source>
        <dbReference type="Proteomes" id="UP001231197"/>
    </source>
</evidence>
<keyword evidence="3" id="KW-1185">Reference proteome</keyword>
<proteinExistence type="predicted"/>
<keyword evidence="1" id="KW-1133">Transmembrane helix</keyword>
<evidence type="ECO:0000313" key="2">
    <source>
        <dbReference type="EMBL" id="MDN3493145.1"/>
    </source>
</evidence>
<organism evidence="2 3">
    <name type="scientific">Winogradskyella bathintestinalis</name>
    <dbReference type="NCBI Taxonomy" id="3035208"/>
    <lineage>
        <taxon>Bacteria</taxon>
        <taxon>Pseudomonadati</taxon>
        <taxon>Bacteroidota</taxon>
        <taxon>Flavobacteriia</taxon>
        <taxon>Flavobacteriales</taxon>
        <taxon>Flavobacteriaceae</taxon>
        <taxon>Winogradskyella</taxon>
    </lineage>
</organism>
<dbReference type="Proteomes" id="UP001231197">
    <property type="component" value="Unassembled WGS sequence"/>
</dbReference>
<gene>
    <name evidence="2" type="ORF">QMA06_10445</name>
</gene>
<name>A0ABT7ZVU9_9FLAO</name>
<sequence length="64" mass="6812">MSYILSVKPQLRLQVGILISIVALIAIGVVWNSEVGFLAGFIAGILLGLGLGLILTYKKTNTKL</sequence>
<reference evidence="2 3" key="1">
    <citation type="journal article" date="2023" name="Int. J. Syst. Evol. Microbiol.">
        <title>Winogradskyella bathintestinalis sp. nov., isolated from the intestine of the deep-sea loosejaw dragonfish, Malacosteus niger.</title>
        <authorList>
            <person name="Uniacke-Lowe S."/>
            <person name="Johnson C.N."/>
            <person name="Stanton C."/>
            <person name="Hill C."/>
            <person name="Ross P."/>
        </authorList>
    </citation>
    <scope>NUCLEOTIDE SEQUENCE [LARGE SCALE GENOMIC DNA]</scope>
    <source>
        <strain evidence="2 3">APC 3343</strain>
    </source>
</reference>
<comment type="caution">
    <text evidence="2">The sequence shown here is derived from an EMBL/GenBank/DDBJ whole genome shotgun (WGS) entry which is preliminary data.</text>
</comment>